<dbReference type="Gene3D" id="1.10.510.10">
    <property type="entry name" value="Transferase(Phosphotransferase) domain 1"/>
    <property type="match status" value="1"/>
</dbReference>
<evidence type="ECO:0000313" key="2">
    <source>
        <dbReference type="EMBL" id="KAF7351817.1"/>
    </source>
</evidence>
<feature type="compositionally biased region" description="Polar residues" evidence="1">
    <location>
        <begin position="614"/>
        <end position="623"/>
    </location>
</feature>
<keyword evidence="3" id="KW-1185">Reference proteome</keyword>
<comment type="caution">
    <text evidence="2">The sequence shown here is derived from an EMBL/GenBank/DDBJ whole genome shotgun (WGS) entry which is preliminary data.</text>
</comment>
<name>A0A8H6Y4U5_9AGAR</name>
<dbReference type="InterPro" id="IPR011009">
    <property type="entry name" value="Kinase-like_dom_sf"/>
</dbReference>
<feature type="region of interest" description="Disordered" evidence="1">
    <location>
        <begin position="579"/>
        <end position="623"/>
    </location>
</feature>
<evidence type="ECO:0000313" key="3">
    <source>
        <dbReference type="Proteomes" id="UP000620124"/>
    </source>
</evidence>
<sequence length="623" mass="69191">MSFISDASNFTLGEGVYTNINGNVYNFYDTKCNASYPLLSAPPEEDRNQPELKNEIKVCKVSFGIESSMRTFWQIIRSENLKLFCEIGGGPGYLLHAGQNSGRAVIVKVFNPGPGPTVLKVLKRLQLTVSLSKRILHPNVLRLYGISPPESSFHFIVYENVHWKNAAGPLAAALKADLTRSITLGFKMIAGLSAGMDHLYIQGISLRFMGVDNFDIFLDVNDRFLLSINPWASEQEGDTYERPQLQEDEAWMVLNALCQKVLMSANWVLHNEQIDRHPSIPDTLRSSSVSDIPMTSLLPLESTTTPQSIQTDAPPVASRREYVWRTKDRGRQSLGMVAKRITLDLDVNLSPVHRFTRSDGRNPHRCPGYIREEVTLAMTILDSAVVAHDTPSPLETCSICHEVVGLDEVFRCVCGATDPGSRHTIKCRVCKLWSHNDCVGNPKEFTCQVCLRPPDMTGPGSSAAKPCDHLGLDMKDIVGLAAADDSRLNAGAEPRTVSRSQKKLNSGTLSLDSFRDIRFAVPRMSRRAPNKRTKHNPVPGPYSTWLEDVGYRFGWVISYEDRPQGLQWTSVVYVNKSNCGRGSGRSKESARDSAAREAQMRMPMYDPKGWPSAKSATSTLLLG</sequence>
<feature type="compositionally biased region" description="Basic and acidic residues" evidence="1">
    <location>
        <begin position="585"/>
        <end position="599"/>
    </location>
</feature>
<dbReference type="InterPro" id="IPR013083">
    <property type="entry name" value="Znf_RING/FYVE/PHD"/>
</dbReference>
<evidence type="ECO:0000256" key="1">
    <source>
        <dbReference type="SAM" id="MobiDB-lite"/>
    </source>
</evidence>
<dbReference type="OrthoDB" id="3026831at2759"/>
<organism evidence="2 3">
    <name type="scientific">Mycena venus</name>
    <dbReference type="NCBI Taxonomy" id="2733690"/>
    <lineage>
        <taxon>Eukaryota</taxon>
        <taxon>Fungi</taxon>
        <taxon>Dikarya</taxon>
        <taxon>Basidiomycota</taxon>
        <taxon>Agaricomycotina</taxon>
        <taxon>Agaricomycetes</taxon>
        <taxon>Agaricomycetidae</taxon>
        <taxon>Agaricales</taxon>
        <taxon>Marasmiineae</taxon>
        <taxon>Mycenaceae</taxon>
        <taxon>Mycena</taxon>
    </lineage>
</organism>
<dbReference type="Proteomes" id="UP000620124">
    <property type="component" value="Unassembled WGS sequence"/>
</dbReference>
<evidence type="ECO:0008006" key="4">
    <source>
        <dbReference type="Google" id="ProtNLM"/>
    </source>
</evidence>
<dbReference type="SUPFAM" id="SSF54768">
    <property type="entry name" value="dsRNA-binding domain-like"/>
    <property type="match status" value="1"/>
</dbReference>
<dbReference type="SUPFAM" id="SSF57903">
    <property type="entry name" value="FYVE/PHD zinc finger"/>
    <property type="match status" value="1"/>
</dbReference>
<proteinExistence type="predicted"/>
<dbReference type="Gene3D" id="3.30.40.10">
    <property type="entry name" value="Zinc/RING finger domain, C3HC4 (zinc finger)"/>
    <property type="match status" value="1"/>
</dbReference>
<dbReference type="AlphaFoldDB" id="A0A8H6Y4U5"/>
<reference evidence="2" key="1">
    <citation type="submission" date="2020-05" db="EMBL/GenBank/DDBJ databases">
        <title>Mycena genomes resolve the evolution of fungal bioluminescence.</title>
        <authorList>
            <person name="Tsai I.J."/>
        </authorList>
    </citation>
    <scope>NUCLEOTIDE SEQUENCE</scope>
    <source>
        <strain evidence="2">CCC161011</strain>
    </source>
</reference>
<dbReference type="EMBL" id="JACAZI010000009">
    <property type="protein sequence ID" value="KAF7351817.1"/>
    <property type="molecule type" value="Genomic_DNA"/>
</dbReference>
<dbReference type="InterPro" id="IPR011011">
    <property type="entry name" value="Znf_FYVE_PHD"/>
</dbReference>
<accession>A0A8H6Y4U5</accession>
<protein>
    <recommendedName>
        <fullName evidence="4">Protein kinase domain-containing protein</fullName>
    </recommendedName>
</protein>
<dbReference type="SUPFAM" id="SSF56112">
    <property type="entry name" value="Protein kinase-like (PK-like)"/>
    <property type="match status" value="1"/>
</dbReference>
<gene>
    <name evidence="2" type="ORF">MVEN_01142800</name>
</gene>